<evidence type="ECO:0000313" key="4">
    <source>
        <dbReference type="EMBL" id="TSB43322.1"/>
    </source>
</evidence>
<gene>
    <name evidence="4" type="ORF">FNZ23_05200</name>
</gene>
<proteinExistence type="predicted"/>
<evidence type="ECO:0000256" key="1">
    <source>
        <dbReference type="SAM" id="Coils"/>
    </source>
</evidence>
<dbReference type="EMBL" id="VKLS01000031">
    <property type="protein sequence ID" value="TSB43322.1"/>
    <property type="molecule type" value="Genomic_DNA"/>
</dbReference>
<feature type="region of interest" description="Disordered" evidence="2">
    <location>
        <begin position="361"/>
        <end position="382"/>
    </location>
</feature>
<feature type="transmembrane region" description="Helical" evidence="3">
    <location>
        <begin position="70"/>
        <end position="95"/>
    </location>
</feature>
<dbReference type="Pfam" id="PF10935">
    <property type="entry name" value="DUF2637"/>
    <property type="match status" value="1"/>
</dbReference>
<keyword evidence="3" id="KW-0812">Transmembrane</keyword>
<accession>A0A553ZPE3</accession>
<feature type="compositionally biased region" description="Basic and acidic residues" evidence="2">
    <location>
        <begin position="361"/>
        <end position="379"/>
    </location>
</feature>
<keyword evidence="1" id="KW-0175">Coiled coil</keyword>
<evidence type="ECO:0000256" key="3">
    <source>
        <dbReference type="SAM" id="Phobius"/>
    </source>
</evidence>
<dbReference type="Proteomes" id="UP000320888">
    <property type="component" value="Unassembled WGS sequence"/>
</dbReference>
<dbReference type="OrthoDB" id="4333663at2"/>
<organism evidence="4 5">
    <name type="scientific">Streptomyces benahoarensis</name>
    <dbReference type="NCBI Taxonomy" id="2595054"/>
    <lineage>
        <taxon>Bacteria</taxon>
        <taxon>Bacillati</taxon>
        <taxon>Actinomycetota</taxon>
        <taxon>Actinomycetes</taxon>
        <taxon>Kitasatosporales</taxon>
        <taxon>Streptomycetaceae</taxon>
        <taxon>Streptomyces</taxon>
    </lineage>
</organism>
<keyword evidence="5" id="KW-1185">Reference proteome</keyword>
<feature type="transmembrane region" description="Helical" evidence="3">
    <location>
        <begin position="107"/>
        <end position="127"/>
    </location>
</feature>
<keyword evidence="3" id="KW-0472">Membrane</keyword>
<dbReference type="InterPro" id="IPR021235">
    <property type="entry name" value="DUF2637"/>
</dbReference>
<evidence type="ECO:0000313" key="5">
    <source>
        <dbReference type="Proteomes" id="UP000320888"/>
    </source>
</evidence>
<keyword evidence="3" id="KW-1133">Transmembrane helix</keyword>
<name>A0A553ZPE3_9ACTN</name>
<protein>
    <submittedName>
        <fullName evidence="4">DUF2637 domain-containing protein</fullName>
    </submittedName>
</protein>
<feature type="coiled-coil region" evidence="1">
    <location>
        <begin position="252"/>
        <end position="299"/>
    </location>
</feature>
<dbReference type="AlphaFoldDB" id="A0A553ZPE3"/>
<feature type="transmembrane region" description="Helical" evidence="3">
    <location>
        <begin position="37"/>
        <end position="58"/>
    </location>
</feature>
<evidence type="ECO:0000256" key="2">
    <source>
        <dbReference type="SAM" id="MobiDB-lite"/>
    </source>
</evidence>
<reference evidence="4 5" key="1">
    <citation type="submission" date="2019-07" db="EMBL/GenBank/DDBJ databases">
        <title>Draft genome for Streptomyces benahoarensis MZ03-48.</title>
        <authorList>
            <person name="Gonzalez-Pimentel J.L."/>
        </authorList>
    </citation>
    <scope>NUCLEOTIDE SEQUENCE [LARGE SCALE GENOMIC DNA]</scope>
    <source>
        <strain evidence="4 5">MZ03-48</strain>
    </source>
</reference>
<sequence length="507" mass="54084">MTTAAPPVVSTVPRSVPTTAPVVSGARWWRRPDAMRLLGWVAIGGGAALAGIGFSGSYSALAKLGSEHGFGWFAGVFPIGVDVGIVVLLTLDLFLIRHRAPWPVLRLLAHTFTLATIVFNAAAAGPIRKDPVGAAMHAVVPLMFIAAVEAGRRLVVRAARIADGKTVDRIPLHRWILAPWPTWLLYRRMRLWSIASYATAVEWEQERTVYRVMLIREYGDVDKAPQEALLPLTMAQYGLSVDEALALPARAEEAAAKRRERAEEDRVEAEARAEKREALAQIEQLRTAAEVERARAEADALTGAAKAAAEGRTAQARIEAQAGAQAAQRSAEAAEHAASAEAGALQSATAAAALRKAEEDKAAALETRRRNAETEKTAAETEAAAVEARARITAAKAKEAAEEKARAVDAAAAEEAHKRAVETRARAAEIELAALEMEDRAKLKPSERDARRVARMILTDAAGDPESLALKTISDALGISLSIASDRRKDAAALITGGYALPAPTTS</sequence>
<comment type="caution">
    <text evidence="4">The sequence shown here is derived from an EMBL/GenBank/DDBJ whole genome shotgun (WGS) entry which is preliminary data.</text>
</comment>